<reference evidence="2 3" key="1">
    <citation type="submission" date="2019-05" db="EMBL/GenBank/DDBJ databases">
        <title>Another draft genome of Portunus trituberculatus and its Hox gene families provides insights of decapod evolution.</title>
        <authorList>
            <person name="Jeong J.-H."/>
            <person name="Song I."/>
            <person name="Kim S."/>
            <person name="Choi T."/>
            <person name="Kim D."/>
            <person name="Ryu S."/>
            <person name="Kim W."/>
        </authorList>
    </citation>
    <scope>NUCLEOTIDE SEQUENCE [LARGE SCALE GENOMIC DNA]</scope>
    <source>
        <tissue evidence="2">Muscle</tissue>
    </source>
</reference>
<dbReference type="EMBL" id="VSRR010041479">
    <property type="protein sequence ID" value="MPC75603.1"/>
    <property type="molecule type" value="Genomic_DNA"/>
</dbReference>
<evidence type="ECO:0000313" key="2">
    <source>
        <dbReference type="EMBL" id="MPC75603.1"/>
    </source>
</evidence>
<dbReference type="AlphaFoldDB" id="A0A5B7I034"/>
<evidence type="ECO:0000313" key="3">
    <source>
        <dbReference type="Proteomes" id="UP000324222"/>
    </source>
</evidence>
<dbReference type="Proteomes" id="UP000324222">
    <property type="component" value="Unassembled WGS sequence"/>
</dbReference>
<comment type="caution">
    <text evidence="2">The sequence shown here is derived from an EMBL/GenBank/DDBJ whole genome shotgun (WGS) entry which is preliminary data.</text>
</comment>
<sequence length="59" mass="6800">MAIGDASWTPSIERDKKRRRKSVKTEEKKKEEKEKKIRKIQEEKIIAEGETYGAGIAPV</sequence>
<evidence type="ECO:0000256" key="1">
    <source>
        <dbReference type="SAM" id="MobiDB-lite"/>
    </source>
</evidence>
<name>A0A5B7I034_PORTR</name>
<protein>
    <submittedName>
        <fullName evidence="2">Uncharacterized protein</fullName>
    </submittedName>
</protein>
<accession>A0A5B7I034</accession>
<proteinExistence type="predicted"/>
<keyword evidence="3" id="KW-1185">Reference proteome</keyword>
<feature type="region of interest" description="Disordered" evidence="1">
    <location>
        <begin position="1"/>
        <end position="36"/>
    </location>
</feature>
<gene>
    <name evidence="2" type="ORF">E2C01_069993</name>
</gene>
<organism evidence="2 3">
    <name type="scientific">Portunus trituberculatus</name>
    <name type="common">Swimming crab</name>
    <name type="synonym">Neptunus trituberculatus</name>
    <dbReference type="NCBI Taxonomy" id="210409"/>
    <lineage>
        <taxon>Eukaryota</taxon>
        <taxon>Metazoa</taxon>
        <taxon>Ecdysozoa</taxon>
        <taxon>Arthropoda</taxon>
        <taxon>Crustacea</taxon>
        <taxon>Multicrustacea</taxon>
        <taxon>Malacostraca</taxon>
        <taxon>Eumalacostraca</taxon>
        <taxon>Eucarida</taxon>
        <taxon>Decapoda</taxon>
        <taxon>Pleocyemata</taxon>
        <taxon>Brachyura</taxon>
        <taxon>Eubrachyura</taxon>
        <taxon>Portunoidea</taxon>
        <taxon>Portunidae</taxon>
        <taxon>Portuninae</taxon>
        <taxon>Portunus</taxon>
    </lineage>
</organism>
<feature type="compositionally biased region" description="Basic and acidic residues" evidence="1">
    <location>
        <begin position="23"/>
        <end position="36"/>
    </location>
</feature>